<dbReference type="GO" id="GO:0097367">
    <property type="term" value="F:carbohydrate derivative binding"/>
    <property type="evidence" value="ECO:0007669"/>
    <property type="project" value="InterPro"/>
</dbReference>
<evidence type="ECO:0000256" key="6">
    <source>
        <dbReference type="ARBA" id="ARBA00023235"/>
    </source>
</evidence>
<evidence type="ECO:0000256" key="1">
    <source>
        <dbReference type="ARBA" id="ARBA00004926"/>
    </source>
</evidence>
<dbReference type="GO" id="GO:0004347">
    <property type="term" value="F:glucose-6-phosphate isomerase activity"/>
    <property type="evidence" value="ECO:0007669"/>
    <property type="project" value="UniProtKB-EC"/>
</dbReference>
<dbReference type="RefSeq" id="WP_007474406.1">
    <property type="nucleotide sequence ID" value="NZ_ABCJ01000003.1"/>
</dbReference>
<dbReference type="GO" id="GO:0051156">
    <property type="term" value="P:glucose 6-phosphate metabolic process"/>
    <property type="evidence" value="ECO:0007669"/>
    <property type="project" value="TreeGrafter"/>
</dbReference>
<dbReference type="Gene3D" id="3.40.50.10490">
    <property type="entry name" value="Glucose-6-phosphate isomerase like protein, domain 1"/>
    <property type="match status" value="2"/>
</dbReference>
<dbReference type="InterPro" id="IPR046348">
    <property type="entry name" value="SIS_dom_sf"/>
</dbReference>
<dbReference type="CDD" id="cd05016">
    <property type="entry name" value="SIS_PGI_2"/>
    <property type="match status" value="1"/>
</dbReference>
<dbReference type="GO" id="GO:0006094">
    <property type="term" value="P:gluconeogenesis"/>
    <property type="evidence" value="ECO:0007669"/>
    <property type="project" value="UniProtKB-KW"/>
</dbReference>
<evidence type="ECO:0000313" key="10">
    <source>
        <dbReference type="Proteomes" id="UP000003288"/>
    </source>
</evidence>
<dbReference type="CDD" id="cd05015">
    <property type="entry name" value="SIS_PGI_1"/>
    <property type="match status" value="1"/>
</dbReference>
<dbReference type="NCBIfam" id="NF003016">
    <property type="entry name" value="PRK03868.1"/>
    <property type="match status" value="1"/>
</dbReference>
<dbReference type="PROSITE" id="PS00765">
    <property type="entry name" value="P_GLUCOSE_ISOMERASE_1"/>
    <property type="match status" value="1"/>
</dbReference>
<proteinExistence type="inferred from homology"/>
<comment type="pathway">
    <text evidence="1 8">Carbohydrate degradation; glycolysis; D-glyceraldehyde 3-phosphate and glycerone phosphate from D-glucose: step 2/4.</text>
</comment>
<reference evidence="9 10" key="1">
    <citation type="journal article" date="2011" name="Stand. Genomic Sci.">
        <title>Draft genome sequence of Caminibacter mediatlanticus strain TB-2, an epsilonproteobacterium isolated from a deep-sea hydrothermal vent.</title>
        <authorList>
            <person name="Giovannelli D."/>
            <person name="Ferriera S."/>
            <person name="Johnson J."/>
            <person name="Kravitz S."/>
            <person name="Perez-Rodriguez I."/>
            <person name="Ricci J."/>
            <person name="O'Brien C."/>
            <person name="Voordeckers J.W."/>
            <person name="Bini E."/>
            <person name="Vetriani C."/>
        </authorList>
    </citation>
    <scope>NUCLEOTIDE SEQUENCE [LARGE SCALE GENOMIC DNA]</scope>
    <source>
        <strain evidence="9 10">TB-2</strain>
    </source>
</reference>
<gene>
    <name evidence="9" type="ORF">CMTB2_01234</name>
</gene>
<dbReference type="PANTHER" id="PTHR11469">
    <property type="entry name" value="GLUCOSE-6-PHOSPHATE ISOMERASE"/>
    <property type="match status" value="1"/>
</dbReference>
<evidence type="ECO:0000256" key="4">
    <source>
        <dbReference type="ARBA" id="ARBA00022432"/>
    </source>
</evidence>
<dbReference type="GO" id="GO:0005829">
    <property type="term" value="C:cytosol"/>
    <property type="evidence" value="ECO:0007669"/>
    <property type="project" value="TreeGrafter"/>
</dbReference>
<dbReference type="InterPro" id="IPR018189">
    <property type="entry name" value="Phosphoglucose_isomerase_CS"/>
</dbReference>
<keyword evidence="4 8" id="KW-0312">Gluconeogenesis</keyword>
<sequence>MIKFLLENIDIKDENLIEKAFKGVIKEKEEKIAGYYDLPFTSKELLRDINFDANEIVVIGIGGSSLGTKAIYSMFKDKFKIKKMHFLENPDPIVLSRKLQNIKRDSLFFLVSKSGKTIETISIFKKVVEYFGFDFKRDKNLIVITDKNSPLEKFAKYYDLKFFNVPSNVGGRFSVLSAVGIVPLSVAGVDVSEILSGAREMIDGFFARKEDHILKKAVFLYENREKYNVNVLFSYGDFFEDFNKWFVQLWGESLGKKRDEERVGLTPVSLIGSIDQHSFLQLIMEGKKDKTVTFLKVDNFGVNLKIPDILLPYLEDTDFVNGTYLAELINKECDATYEALKQQKVPVDMIEMKELTYENVGKLIIYFELLTSLVGVLLGINTYNQPGVEVGKKILRSKY</sequence>
<evidence type="ECO:0000256" key="8">
    <source>
        <dbReference type="RuleBase" id="RU000612"/>
    </source>
</evidence>
<dbReference type="PRINTS" id="PR00662">
    <property type="entry name" value="G6PISOMERASE"/>
</dbReference>
<name>A0AAI9AHQ0_9BACT</name>
<dbReference type="PROSITE" id="PS00174">
    <property type="entry name" value="P_GLUCOSE_ISOMERASE_2"/>
    <property type="match status" value="1"/>
</dbReference>
<evidence type="ECO:0000256" key="5">
    <source>
        <dbReference type="ARBA" id="ARBA00023152"/>
    </source>
</evidence>
<comment type="catalytic activity">
    <reaction evidence="7 8">
        <text>alpha-D-glucose 6-phosphate = beta-D-fructose 6-phosphate</text>
        <dbReference type="Rhea" id="RHEA:11816"/>
        <dbReference type="ChEBI" id="CHEBI:57634"/>
        <dbReference type="ChEBI" id="CHEBI:58225"/>
        <dbReference type="EC" id="5.3.1.9"/>
    </reaction>
</comment>
<evidence type="ECO:0000256" key="2">
    <source>
        <dbReference type="ARBA" id="ARBA00006604"/>
    </source>
</evidence>
<evidence type="ECO:0000256" key="3">
    <source>
        <dbReference type="ARBA" id="ARBA00011952"/>
    </source>
</evidence>
<organism evidence="9 10">
    <name type="scientific">Caminibacter mediatlanticus TB-2</name>
    <dbReference type="NCBI Taxonomy" id="391592"/>
    <lineage>
        <taxon>Bacteria</taxon>
        <taxon>Pseudomonadati</taxon>
        <taxon>Campylobacterota</taxon>
        <taxon>Epsilonproteobacteria</taxon>
        <taxon>Nautiliales</taxon>
        <taxon>Nautiliaceae</taxon>
        <taxon>Caminibacter</taxon>
    </lineage>
</organism>
<keyword evidence="5 8" id="KW-0324">Glycolysis</keyword>
<dbReference type="PROSITE" id="PS51463">
    <property type="entry name" value="P_GLUCOSE_ISOMERASE_3"/>
    <property type="match status" value="1"/>
</dbReference>
<protein>
    <recommendedName>
        <fullName evidence="3 8">Glucose-6-phosphate isomerase</fullName>
        <ecNumber evidence="3 8">5.3.1.9</ecNumber>
    </recommendedName>
</protein>
<comment type="similarity">
    <text evidence="2 8">Belongs to the GPI family.</text>
</comment>
<dbReference type="PANTHER" id="PTHR11469:SF1">
    <property type="entry name" value="GLUCOSE-6-PHOSPHATE ISOMERASE"/>
    <property type="match status" value="1"/>
</dbReference>
<dbReference type="Proteomes" id="UP000003288">
    <property type="component" value="Unassembled WGS sequence"/>
</dbReference>
<comment type="caution">
    <text evidence="9">The sequence shown here is derived from an EMBL/GenBank/DDBJ whole genome shotgun (WGS) entry which is preliminary data.</text>
</comment>
<dbReference type="SUPFAM" id="SSF53697">
    <property type="entry name" value="SIS domain"/>
    <property type="match status" value="1"/>
</dbReference>
<dbReference type="GO" id="GO:0006096">
    <property type="term" value="P:glycolytic process"/>
    <property type="evidence" value="ECO:0007669"/>
    <property type="project" value="UniProtKB-KW"/>
</dbReference>
<dbReference type="InterPro" id="IPR001672">
    <property type="entry name" value="G6P_Isomerase"/>
</dbReference>
<dbReference type="EC" id="5.3.1.9" evidence="3 8"/>
<dbReference type="Pfam" id="PF00342">
    <property type="entry name" value="PGI"/>
    <property type="match status" value="1"/>
</dbReference>
<dbReference type="InterPro" id="IPR035482">
    <property type="entry name" value="SIS_PGI_2"/>
</dbReference>
<evidence type="ECO:0000256" key="7">
    <source>
        <dbReference type="ARBA" id="ARBA00029321"/>
    </source>
</evidence>
<evidence type="ECO:0000313" key="9">
    <source>
        <dbReference type="EMBL" id="EDM23848.1"/>
    </source>
</evidence>
<keyword evidence="6 8" id="KW-0413">Isomerase</keyword>
<dbReference type="AlphaFoldDB" id="A0AAI9AHQ0"/>
<dbReference type="GO" id="GO:0048029">
    <property type="term" value="F:monosaccharide binding"/>
    <property type="evidence" value="ECO:0007669"/>
    <property type="project" value="TreeGrafter"/>
</dbReference>
<dbReference type="EMBL" id="ABCJ01000003">
    <property type="protein sequence ID" value="EDM23848.1"/>
    <property type="molecule type" value="Genomic_DNA"/>
</dbReference>
<dbReference type="InterPro" id="IPR035476">
    <property type="entry name" value="SIS_PGI_1"/>
</dbReference>
<accession>A0AAI9AHQ0</accession>